<comment type="caution">
    <text evidence="4">The sequence shown here is derived from an EMBL/GenBank/DDBJ whole genome shotgun (WGS) entry which is preliminary data.</text>
</comment>
<dbReference type="PANTHER" id="PTHR43439:SF2">
    <property type="entry name" value="ENZYME, PUTATIVE (JCVI)-RELATED"/>
    <property type="match status" value="1"/>
</dbReference>
<evidence type="ECO:0000259" key="3">
    <source>
        <dbReference type="SMART" id="SM00823"/>
    </source>
</evidence>
<dbReference type="Gene3D" id="3.40.50.720">
    <property type="entry name" value="NAD(P)-binding Rossmann-like Domain"/>
    <property type="match status" value="1"/>
</dbReference>
<dbReference type="InterPro" id="IPR036291">
    <property type="entry name" value="NAD(P)-bd_dom_sf"/>
</dbReference>
<evidence type="ECO:0000256" key="2">
    <source>
        <dbReference type="ARBA" id="ARBA00022553"/>
    </source>
</evidence>
<dbReference type="Pfam" id="PF00550">
    <property type="entry name" value="PP-binding"/>
    <property type="match status" value="1"/>
</dbReference>
<dbReference type="Gene3D" id="3.40.50.12780">
    <property type="entry name" value="N-terminal domain of ligase-like"/>
    <property type="match status" value="1"/>
</dbReference>
<dbReference type="Pfam" id="PF23562">
    <property type="entry name" value="AMP-binding_C_3"/>
    <property type="match status" value="1"/>
</dbReference>
<dbReference type="InterPro" id="IPR000873">
    <property type="entry name" value="AMP-dep_synth/lig_dom"/>
</dbReference>
<dbReference type="InterPro" id="IPR042099">
    <property type="entry name" value="ANL_N_sf"/>
</dbReference>
<reference evidence="4 5" key="1">
    <citation type="submission" date="2024-04" db="EMBL/GenBank/DDBJ databases">
        <title>genome sequences of Mucor flavus KT1a and Helicostylum pulchrum KT1b strains isolation_sourced from the surface of a dry-aged beef.</title>
        <authorList>
            <person name="Toyotome T."/>
            <person name="Hosono M."/>
            <person name="Torimaru M."/>
            <person name="Fukuda K."/>
            <person name="Mikami N."/>
        </authorList>
    </citation>
    <scope>NUCLEOTIDE SEQUENCE [LARGE SCALE GENOMIC DNA]</scope>
    <source>
        <strain evidence="4 5">KT1b</strain>
    </source>
</reference>
<dbReference type="SUPFAM" id="SSF47336">
    <property type="entry name" value="ACP-like"/>
    <property type="match status" value="1"/>
</dbReference>
<dbReference type="Pfam" id="PF00501">
    <property type="entry name" value="AMP-binding"/>
    <property type="match status" value="1"/>
</dbReference>
<accession>A0ABP9Y5S3</accession>
<dbReference type="Pfam" id="PF07993">
    <property type="entry name" value="NAD_binding_4"/>
    <property type="match status" value="1"/>
</dbReference>
<dbReference type="InterPro" id="IPR036736">
    <property type="entry name" value="ACP-like_sf"/>
</dbReference>
<name>A0ABP9Y5S3_9FUNG</name>
<protein>
    <recommendedName>
        <fullName evidence="3">Polyketide synthase-like phosphopantetheine-binding domain-containing protein</fullName>
    </recommendedName>
</protein>
<dbReference type="SMART" id="SM00823">
    <property type="entry name" value="PKS_PP"/>
    <property type="match status" value="1"/>
</dbReference>
<dbReference type="Gene3D" id="1.10.1200.10">
    <property type="entry name" value="ACP-like"/>
    <property type="match status" value="1"/>
</dbReference>
<evidence type="ECO:0000313" key="4">
    <source>
        <dbReference type="EMBL" id="GAA5802333.1"/>
    </source>
</evidence>
<dbReference type="InterPro" id="IPR020806">
    <property type="entry name" value="PKS_PP-bd"/>
</dbReference>
<keyword evidence="5" id="KW-1185">Reference proteome</keyword>
<evidence type="ECO:0000256" key="1">
    <source>
        <dbReference type="ARBA" id="ARBA00022450"/>
    </source>
</evidence>
<dbReference type="InterPro" id="IPR009081">
    <property type="entry name" value="PP-bd_ACP"/>
</dbReference>
<dbReference type="Proteomes" id="UP001476247">
    <property type="component" value="Unassembled WGS sequence"/>
</dbReference>
<proteinExistence type="predicted"/>
<dbReference type="SUPFAM" id="SSF56801">
    <property type="entry name" value="Acetyl-CoA synthetase-like"/>
    <property type="match status" value="1"/>
</dbReference>
<keyword evidence="1" id="KW-0596">Phosphopantetheine</keyword>
<keyword evidence="2" id="KW-0597">Phosphoprotein</keyword>
<dbReference type="EMBL" id="BAABUJ010000022">
    <property type="protein sequence ID" value="GAA5802333.1"/>
    <property type="molecule type" value="Genomic_DNA"/>
</dbReference>
<feature type="domain" description="Polyketide synthase-like phosphopantetheine-binding" evidence="3">
    <location>
        <begin position="561"/>
        <end position="633"/>
    </location>
</feature>
<dbReference type="SUPFAM" id="SSF51735">
    <property type="entry name" value="NAD(P)-binding Rossmann-fold domains"/>
    <property type="match status" value="1"/>
</dbReference>
<evidence type="ECO:0000313" key="5">
    <source>
        <dbReference type="Proteomes" id="UP001476247"/>
    </source>
</evidence>
<organism evidence="4 5">
    <name type="scientific">Helicostylum pulchrum</name>
    <dbReference type="NCBI Taxonomy" id="562976"/>
    <lineage>
        <taxon>Eukaryota</taxon>
        <taxon>Fungi</taxon>
        <taxon>Fungi incertae sedis</taxon>
        <taxon>Mucoromycota</taxon>
        <taxon>Mucoromycotina</taxon>
        <taxon>Mucoromycetes</taxon>
        <taxon>Mucorales</taxon>
        <taxon>Mucorineae</taxon>
        <taxon>Mucoraceae</taxon>
        <taxon>Helicostylum</taxon>
    </lineage>
</organism>
<dbReference type="InterPro" id="IPR013120">
    <property type="entry name" value="FAR_NAD-bd"/>
</dbReference>
<gene>
    <name evidence="4" type="ORF">HPULCUR_007797</name>
</gene>
<dbReference type="PANTHER" id="PTHR43439">
    <property type="entry name" value="PHENYLACETATE-COENZYME A LIGASE"/>
    <property type="match status" value="1"/>
</dbReference>
<dbReference type="InterPro" id="IPR051414">
    <property type="entry name" value="Adenylate-forming_Reductase"/>
</dbReference>
<sequence>MAKPPKIPSYVSFSNGQSILEYYKSLTNFMNIQCALYANTPYVYYYSNRRYETLTYAQVDRLATNLVCQLVHATRDVETISFIGDHGAEYLITLLAMLKLRIPVVAISPRTSEAGVVNLLKKTSTTLLFVTPNYEAMANCVRMQCSVLIKTAVLEALDMNRLLKKSRDVNHKRLLDYKFLDEDIEKTALIFHTSGSVSLPKPNYLSNMYLFNIMSPFHRLVTKEKGLRDLNANDTFLACGKAVFMEKLQSSQGELHFALETNKYTIMSARPIIYEQMIEYLKKTKDFSTIKRLLVAAFGGAPIKYESAHWLQTHGVNVRDMYGSTETGGSMSSNLDPRSENWASVAPFLKDKHGHYYHVFKTDDEAEPDIKHLYIRKGSPNLAMGVSNRKDGGYDTNDLFREDFKFPGYYRYVGRRDDMLVIENGKKTDPVSMEAIIRQEAIVKQVAVVGHGRQCTAALIEIDMAYAKRVSPEDIVSTVHVAIKHANKESGSKHSIILPQMVKILPLEKTLPSTDKGTVMRKKAELEYIGMVEKMYKDFLQGPSSRDFDKNTSSWTYEQVEEFVVSCAVKVLNDIDEGSMVDRSRSLFYYGLDSLTAIQFRNLVVEYFDNGPLNFLYQYTSVEAVCKALIGDTKEEHDEVIERRYQQTQQMAIDYIKRTKQDFLTAATNTYSDKQDSKVVLLTGATGSLGSFILRDLLLERSVKKVYVMVREKTGQQTMMMARLMQVFESWSLDTSLLKSERVKVLRMQLSEPFLGLSDEEYFEVKSEVTIVQHCGWLLDFNMSIEHYEKECVAPFYNLIRFAYRQVNPMHVHFVSSISASIGHGGNGGSILEEPVRLDSRVVMPMGYAQSKFVVEVLLNYLTTEKNIPCYVERVTQVCGDSEKGVWNSSEQYPLMLFPDLGISVDWITVDHAAAAITEIMLKTAYFTANKDQSVYHIVNPRLVQWRDVLDSVKDAGMRFEVVSPVEWLDALAKDESNPAFKLVSFYQDSFLHSSLKMPVWETKKTVAVTSVIDKAPVVGSRLFSKSFEQWKAIGFYKPTI</sequence>